<proteinExistence type="predicted"/>
<dbReference type="EMBL" id="WHWC01000014">
    <property type="protein sequence ID" value="KAG8369706.1"/>
    <property type="molecule type" value="Genomic_DNA"/>
</dbReference>
<feature type="region of interest" description="Disordered" evidence="1">
    <location>
        <begin position="29"/>
        <end position="49"/>
    </location>
</feature>
<protein>
    <submittedName>
        <fullName evidence="2">Uncharacterized protein</fullName>
    </submittedName>
</protein>
<name>A0AAV6WNU2_9LAMI</name>
<sequence length="270" mass="30734">MSKNYDSWERLVRAVMRRDHLRQIALLDSPSTSSSNSSPRSSTTNHPSEITSISGSLIFSLDGMNGNKCYMLGARELLIAWGENNVYWNWISDPDSRFAEVAVLIDVYWLEIRGKINTRILSRSISYAGYLVFKLAERYDGLKSANAITRFVNDEPDSQAEKRAKLVHLQPGYSRSGQVAVRRADGWMEIEIGKFFVDDGDDKEVEVRLLSKRPRKTGLIVEGIEFRPEYVETPFVSTQDEGNRGRSRRGIFSNMRISQLFGNKSRFSSS</sequence>
<accession>A0AAV6WNU2</accession>
<dbReference type="PANTHER" id="PTHR32278">
    <property type="entry name" value="F-BOX DOMAIN-CONTAINING PROTEIN"/>
    <property type="match status" value="1"/>
</dbReference>
<evidence type="ECO:0000313" key="2">
    <source>
        <dbReference type="EMBL" id="KAG8369706.1"/>
    </source>
</evidence>
<keyword evidence="3" id="KW-1185">Reference proteome</keyword>
<dbReference type="PANTHER" id="PTHR32278:SF116">
    <property type="entry name" value="F-BOX PROTEIN PP2-B10-LIKE"/>
    <property type="match status" value="1"/>
</dbReference>
<evidence type="ECO:0000313" key="3">
    <source>
        <dbReference type="Proteomes" id="UP000826271"/>
    </source>
</evidence>
<dbReference type="Pfam" id="PF14299">
    <property type="entry name" value="PP2"/>
    <property type="match status" value="1"/>
</dbReference>
<dbReference type="Proteomes" id="UP000826271">
    <property type="component" value="Unassembled WGS sequence"/>
</dbReference>
<comment type="caution">
    <text evidence="2">The sequence shown here is derived from an EMBL/GenBank/DDBJ whole genome shotgun (WGS) entry which is preliminary data.</text>
</comment>
<dbReference type="AlphaFoldDB" id="A0AAV6WNU2"/>
<gene>
    <name evidence="2" type="ORF">BUALT_Bualt14G0041800</name>
</gene>
<dbReference type="InterPro" id="IPR025886">
    <property type="entry name" value="PP2-like"/>
</dbReference>
<feature type="compositionally biased region" description="Low complexity" evidence="1">
    <location>
        <begin position="29"/>
        <end position="48"/>
    </location>
</feature>
<evidence type="ECO:0000256" key="1">
    <source>
        <dbReference type="SAM" id="MobiDB-lite"/>
    </source>
</evidence>
<reference evidence="2" key="1">
    <citation type="submission" date="2019-10" db="EMBL/GenBank/DDBJ databases">
        <authorList>
            <person name="Zhang R."/>
            <person name="Pan Y."/>
            <person name="Wang J."/>
            <person name="Ma R."/>
            <person name="Yu S."/>
        </authorList>
    </citation>
    <scope>NUCLEOTIDE SEQUENCE</scope>
    <source>
        <strain evidence="2">LA-IB0</strain>
        <tissue evidence="2">Leaf</tissue>
    </source>
</reference>
<organism evidence="2 3">
    <name type="scientific">Buddleja alternifolia</name>
    <dbReference type="NCBI Taxonomy" id="168488"/>
    <lineage>
        <taxon>Eukaryota</taxon>
        <taxon>Viridiplantae</taxon>
        <taxon>Streptophyta</taxon>
        <taxon>Embryophyta</taxon>
        <taxon>Tracheophyta</taxon>
        <taxon>Spermatophyta</taxon>
        <taxon>Magnoliopsida</taxon>
        <taxon>eudicotyledons</taxon>
        <taxon>Gunneridae</taxon>
        <taxon>Pentapetalae</taxon>
        <taxon>asterids</taxon>
        <taxon>lamiids</taxon>
        <taxon>Lamiales</taxon>
        <taxon>Scrophulariaceae</taxon>
        <taxon>Buddlejeae</taxon>
        <taxon>Buddleja</taxon>
    </lineage>
</organism>